<feature type="compositionally biased region" description="Polar residues" evidence="3">
    <location>
        <begin position="576"/>
        <end position="586"/>
    </location>
</feature>
<name>A0ABR0JL90_9EURO</name>
<feature type="domain" description="Rad21/Rec8-like protein N-terminal" evidence="4">
    <location>
        <begin position="1"/>
        <end position="111"/>
    </location>
</feature>
<reference evidence="5 6" key="1">
    <citation type="submission" date="2023-08" db="EMBL/GenBank/DDBJ databases">
        <title>Black Yeasts Isolated from many extreme environments.</title>
        <authorList>
            <person name="Coleine C."/>
            <person name="Stajich J.E."/>
            <person name="Selbmann L."/>
        </authorList>
    </citation>
    <scope>NUCLEOTIDE SEQUENCE [LARGE SCALE GENOMIC DNA]</scope>
    <source>
        <strain evidence="5 6">CCFEE 6328</strain>
    </source>
</reference>
<dbReference type="Pfam" id="PF04825">
    <property type="entry name" value="Rad21_Rec8_N"/>
    <property type="match status" value="1"/>
</dbReference>
<proteinExistence type="predicted"/>
<evidence type="ECO:0000256" key="1">
    <source>
        <dbReference type="ARBA" id="ARBA00004123"/>
    </source>
</evidence>
<feature type="region of interest" description="Disordered" evidence="3">
    <location>
        <begin position="439"/>
        <end position="478"/>
    </location>
</feature>
<dbReference type="Gene3D" id="1.10.10.580">
    <property type="entry name" value="Structural maintenance of chromosome 1. Chain E"/>
    <property type="match status" value="1"/>
</dbReference>
<sequence length="717" mass="77115">MFYSHEILTSRQYGVATIWLVATLGQKSNLKRVTRRAILEVDLPKACKTITEPELPMALRLQGSLLFGVSRVFSQQCGYVLTDVTTLWDKMRGTEHVFKEMEIDPEVGKTRPEQLNISEDPLFIPDLHLNFDLSGFGLTSEDFSVFGAPSPRTLPSSQSSLLLQEEEEEDPQAEPGADIPSYDTPYGAGGIGGFEVAAGISSVGRSGSEAGQIPSVFDNEPVVHDEPVFDVGDDGALLPAGEAVSDADLAVADAEQAALGTPMDEMEGIEPQAGPTEEEGPRQNIPVDDDGVVFGDDEPAMQSTEAPVTPPPADPEERRIERAESSVHPSHESSEIAEAPQRRVRQPKAIRPHQRTELSNRDLTDWNQNYLANMAAALTAKRSQISHFEAKKNAEFFILHQGIGNIASNFGDDQNPHPLAIFSGQSLWDLLRGVAAGTKRSRSGSSVGDDEDDGGRRVRTRTVSHEEVARGEDGDQYMFADDDGLIQGDDINIESEVGRAAPPSLPDQSSGMPWNVSASRHSSAQPLGSGLLPRLSSSVGGLAGGMELGPPSNIRRRRSRLTSASPLLGRGPSISRAGSQEPSPLTGNEDEFADLDAQLALDADADFELYGPSAVVDTQTAAQSQWIAATLENEAYNFLTFVSTQIQTRAEQEQEANEEEGEAVTNITFEELLPPTTNSQAVGAQGLLHVLALATKGLIEVHQAEAFGSIEIAVVSH</sequence>
<organism evidence="5 6">
    <name type="scientific">Exophiala sideris</name>
    <dbReference type="NCBI Taxonomy" id="1016849"/>
    <lineage>
        <taxon>Eukaryota</taxon>
        <taxon>Fungi</taxon>
        <taxon>Dikarya</taxon>
        <taxon>Ascomycota</taxon>
        <taxon>Pezizomycotina</taxon>
        <taxon>Eurotiomycetes</taxon>
        <taxon>Chaetothyriomycetidae</taxon>
        <taxon>Chaetothyriales</taxon>
        <taxon>Herpotrichiellaceae</taxon>
        <taxon>Exophiala</taxon>
    </lineage>
</organism>
<evidence type="ECO:0000256" key="3">
    <source>
        <dbReference type="SAM" id="MobiDB-lite"/>
    </source>
</evidence>
<dbReference type="EMBL" id="JAVRRF010000003">
    <property type="protein sequence ID" value="KAK5066738.1"/>
    <property type="molecule type" value="Genomic_DNA"/>
</dbReference>
<dbReference type="InterPro" id="IPR006910">
    <property type="entry name" value="Rad21_Rec8_N"/>
</dbReference>
<feature type="compositionally biased region" description="Basic and acidic residues" evidence="3">
    <location>
        <begin position="315"/>
        <end position="334"/>
    </location>
</feature>
<feature type="compositionally biased region" description="Basic residues" evidence="3">
    <location>
        <begin position="342"/>
        <end position="353"/>
    </location>
</feature>
<dbReference type="Proteomes" id="UP001345691">
    <property type="component" value="Unassembled WGS sequence"/>
</dbReference>
<comment type="subcellular location">
    <subcellularLocation>
        <location evidence="1">Nucleus</location>
    </subcellularLocation>
</comment>
<feature type="region of interest" description="Disordered" evidence="3">
    <location>
        <begin position="294"/>
        <end position="354"/>
    </location>
</feature>
<dbReference type="CDD" id="cd21789">
    <property type="entry name" value="Rad21_Rec8_M_SpRec8p-like"/>
    <property type="match status" value="1"/>
</dbReference>
<evidence type="ECO:0000313" key="5">
    <source>
        <dbReference type="EMBL" id="KAK5066738.1"/>
    </source>
</evidence>
<protein>
    <submittedName>
        <fullName evidence="5">R8 protein</fullName>
    </submittedName>
</protein>
<keyword evidence="6" id="KW-1185">Reference proteome</keyword>
<dbReference type="InterPro" id="IPR023093">
    <property type="entry name" value="ScpA-like_C"/>
</dbReference>
<evidence type="ECO:0000259" key="4">
    <source>
        <dbReference type="Pfam" id="PF04825"/>
    </source>
</evidence>
<accession>A0ABR0JL90</accession>
<feature type="region of interest" description="Disordered" evidence="3">
    <location>
        <begin position="563"/>
        <end position="589"/>
    </location>
</feature>
<keyword evidence="2" id="KW-0539">Nucleus</keyword>
<feature type="compositionally biased region" description="Low complexity" evidence="3">
    <location>
        <begin position="149"/>
        <end position="163"/>
    </location>
</feature>
<dbReference type="InterPro" id="IPR039781">
    <property type="entry name" value="Rad21/Rec8-like"/>
</dbReference>
<feature type="compositionally biased region" description="Basic and acidic residues" evidence="3">
    <location>
        <begin position="463"/>
        <end position="473"/>
    </location>
</feature>
<feature type="region of interest" description="Disordered" evidence="3">
    <location>
        <begin position="149"/>
        <end position="178"/>
    </location>
</feature>
<feature type="compositionally biased region" description="Polar residues" evidence="3">
    <location>
        <begin position="506"/>
        <end position="526"/>
    </location>
</feature>
<comment type="caution">
    <text evidence="5">The sequence shown here is derived from an EMBL/GenBank/DDBJ whole genome shotgun (WGS) entry which is preliminary data.</text>
</comment>
<dbReference type="PANTHER" id="PTHR12585:SF70">
    <property type="entry name" value="RAD21_REC8 N TERMINAL DOMAIN PROTEIN (AFU_ORTHOLOGUE AFUA_6G02900)"/>
    <property type="match status" value="1"/>
</dbReference>
<evidence type="ECO:0000313" key="6">
    <source>
        <dbReference type="Proteomes" id="UP001345691"/>
    </source>
</evidence>
<evidence type="ECO:0000256" key="2">
    <source>
        <dbReference type="ARBA" id="ARBA00023242"/>
    </source>
</evidence>
<dbReference type="PANTHER" id="PTHR12585">
    <property type="entry name" value="SCC1 / RAD21 FAMILY MEMBER"/>
    <property type="match status" value="1"/>
</dbReference>
<feature type="region of interest" description="Disordered" evidence="3">
    <location>
        <begin position="498"/>
        <end position="532"/>
    </location>
</feature>
<gene>
    <name evidence="5" type="primary">rec8</name>
    <name evidence="5" type="ORF">LTR69_002085</name>
</gene>